<evidence type="ECO:0000313" key="3">
    <source>
        <dbReference type="EMBL" id="WZP15640.1"/>
    </source>
</evidence>
<proteinExistence type="predicted"/>
<reference evidence="3 4" key="1">
    <citation type="submission" date="2024-04" db="EMBL/GenBank/DDBJ databases">
        <title>Arthrobacter sp. from Plains bison fecal sample.</title>
        <authorList>
            <person name="Ruzzini A."/>
        </authorList>
    </citation>
    <scope>NUCLEOTIDE SEQUENCE [LARGE SCALE GENOMIC DNA]</scope>
    <source>
        <strain evidence="3 4">EINP1</strain>
    </source>
</reference>
<keyword evidence="4" id="KW-1185">Reference proteome</keyword>
<evidence type="ECO:0000313" key="4">
    <source>
        <dbReference type="Proteomes" id="UP001448858"/>
    </source>
</evidence>
<dbReference type="EMBL" id="CP151657">
    <property type="protein sequence ID" value="WZP15640.1"/>
    <property type="molecule type" value="Genomic_DNA"/>
</dbReference>
<dbReference type="SUPFAM" id="SSF109604">
    <property type="entry name" value="HD-domain/PDEase-like"/>
    <property type="match status" value="1"/>
</dbReference>
<evidence type="ECO:0000256" key="1">
    <source>
        <dbReference type="SAM" id="MobiDB-lite"/>
    </source>
</evidence>
<feature type="region of interest" description="Disordered" evidence="1">
    <location>
        <begin position="305"/>
        <end position="328"/>
    </location>
</feature>
<protein>
    <submittedName>
        <fullName evidence="3">DUF4031 domain-containing protein</fullName>
    </submittedName>
</protein>
<dbReference type="RefSeq" id="WP_342023293.1">
    <property type="nucleotide sequence ID" value="NZ_CP151657.1"/>
</dbReference>
<dbReference type="PANTHER" id="PTHR21174">
    <property type="match status" value="1"/>
</dbReference>
<organism evidence="3 4">
    <name type="scientific">Arthrobacter citreus</name>
    <dbReference type="NCBI Taxonomy" id="1670"/>
    <lineage>
        <taxon>Bacteria</taxon>
        <taxon>Bacillati</taxon>
        <taxon>Actinomycetota</taxon>
        <taxon>Actinomycetes</taxon>
        <taxon>Micrococcales</taxon>
        <taxon>Micrococcaceae</taxon>
        <taxon>Arthrobacter</taxon>
    </lineage>
</organism>
<dbReference type="InterPro" id="IPR009218">
    <property type="entry name" value="HD_phosphohydro"/>
</dbReference>
<name>A0ABZ2ZV40_9MICC</name>
<dbReference type="InterPro" id="IPR025109">
    <property type="entry name" value="DUF4031"/>
</dbReference>
<sequence length="328" mass="35780">MGDDLSVFGLPAFRLCPVIYIDPPLWPAHNTVFSHLVSDTSVAELHSFAADAGIAFRAFDLDHYDVPLSRYRDLVERGAVEVDGGTLVRLLIRSGLRIKARERNASLVHPLLTRWDALLPGNRELGAELLNRWGEPHRRYHDRRHLLAVLEAVELLWPRPPRALLLAAWFHDAVYRGAADDEEQSARLASVLLAEAGIPVTEIREVARLVRVTAAHAPAAEDAAGQVLCDADLSVLAREPAAYARYLSDVRHEYRQLADADFAAGRRRVVLGLLALEPIFSTAAARDRWEEPARRNLASELAAVPAAAPSAGGGGERTGGDSGAGKKS</sequence>
<dbReference type="Proteomes" id="UP001448858">
    <property type="component" value="Chromosome"/>
</dbReference>
<feature type="compositionally biased region" description="Gly residues" evidence="1">
    <location>
        <begin position="311"/>
        <end position="328"/>
    </location>
</feature>
<dbReference type="PANTHER" id="PTHR21174:SF0">
    <property type="entry name" value="HD PHOSPHOHYDROLASE FAMILY PROTEIN-RELATED"/>
    <property type="match status" value="1"/>
</dbReference>
<dbReference type="Gene3D" id="1.10.3210.10">
    <property type="entry name" value="Hypothetical protein af1432"/>
    <property type="match status" value="1"/>
</dbReference>
<dbReference type="Pfam" id="PF13223">
    <property type="entry name" value="DUF4031"/>
    <property type="match status" value="1"/>
</dbReference>
<gene>
    <name evidence="3" type="ORF">AAE021_16040</name>
</gene>
<accession>A0ABZ2ZV40</accession>
<feature type="domain" description="DUF4031" evidence="2">
    <location>
        <begin position="19"/>
        <end position="93"/>
    </location>
</feature>
<evidence type="ECO:0000259" key="2">
    <source>
        <dbReference type="Pfam" id="PF13223"/>
    </source>
</evidence>